<accession>A0ABR3TSS2</accession>
<keyword evidence="5" id="KW-0862">Zinc</keyword>
<keyword evidence="3" id="KW-0677">Repeat</keyword>
<dbReference type="InterPro" id="IPR050888">
    <property type="entry name" value="ZnF_C2H2-type_TF"/>
</dbReference>
<dbReference type="PROSITE" id="PS50157">
    <property type="entry name" value="ZINC_FINGER_C2H2_2"/>
    <property type="match status" value="1"/>
</dbReference>
<evidence type="ECO:0000313" key="11">
    <source>
        <dbReference type="Proteomes" id="UP001521184"/>
    </source>
</evidence>
<evidence type="ECO:0000256" key="8">
    <source>
        <dbReference type="SAM" id="MobiDB-lite"/>
    </source>
</evidence>
<dbReference type="SMART" id="SM00355">
    <property type="entry name" value="ZnF_C2H2"/>
    <property type="match status" value="4"/>
</dbReference>
<comment type="subcellular location">
    <subcellularLocation>
        <location evidence="1">Nucleus</location>
    </subcellularLocation>
</comment>
<evidence type="ECO:0000256" key="6">
    <source>
        <dbReference type="ARBA" id="ARBA00023242"/>
    </source>
</evidence>
<dbReference type="GO" id="GO:0003677">
    <property type="term" value="F:DNA binding"/>
    <property type="evidence" value="ECO:0007669"/>
    <property type="project" value="UniProtKB-KW"/>
</dbReference>
<keyword evidence="4 7" id="KW-0863">Zinc-finger</keyword>
<evidence type="ECO:0000256" key="3">
    <source>
        <dbReference type="ARBA" id="ARBA00022737"/>
    </source>
</evidence>
<dbReference type="InterPro" id="IPR036236">
    <property type="entry name" value="Znf_C2H2_sf"/>
</dbReference>
<dbReference type="InterPro" id="IPR013087">
    <property type="entry name" value="Znf_C2H2_type"/>
</dbReference>
<evidence type="ECO:0000256" key="7">
    <source>
        <dbReference type="PROSITE-ProRule" id="PRU00042"/>
    </source>
</evidence>
<protein>
    <submittedName>
        <fullName evidence="10">Distal enhancer DNA-binding transcription repressor activity, RNA polymerase II-specific</fullName>
    </submittedName>
</protein>
<evidence type="ECO:0000259" key="9">
    <source>
        <dbReference type="PROSITE" id="PS50157"/>
    </source>
</evidence>
<dbReference type="EMBL" id="JAKEKT020000027">
    <property type="protein sequence ID" value="KAL1643462.1"/>
    <property type="molecule type" value="Genomic_DNA"/>
</dbReference>
<keyword evidence="11" id="KW-1185">Reference proteome</keyword>
<dbReference type="Proteomes" id="UP001521184">
    <property type="component" value="Unassembled WGS sequence"/>
</dbReference>
<dbReference type="Gene3D" id="3.30.160.60">
    <property type="entry name" value="Classic Zinc Finger"/>
    <property type="match status" value="1"/>
</dbReference>
<evidence type="ECO:0000256" key="1">
    <source>
        <dbReference type="ARBA" id="ARBA00004123"/>
    </source>
</evidence>
<proteinExistence type="predicted"/>
<evidence type="ECO:0000256" key="4">
    <source>
        <dbReference type="ARBA" id="ARBA00022771"/>
    </source>
</evidence>
<comment type="caution">
    <text evidence="10">The sequence shown here is derived from an EMBL/GenBank/DDBJ whole genome shotgun (WGS) entry which is preliminary data.</text>
</comment>
<feature type="compositionally biased region" description="Polar residues" evidence="8">
    <location>
        <begin position="53"/>
        <end position="67"/>
    </location>
</feature>
<keyword evidence="2" id="KW-0479">Metal-binding</keyword>
<dbReference type="SUPFAM" id="SSF57667">
    <property type="entry name" value="beta-beta-alpha zinc fingers"/>
    <property type="match status" value="1"/>
</dbReference>
<feature type="region of interest" description="Disordered" evidence="8">
    <location>
        <begin position="34"/>
        <end position="67"/>
    </location>
</feature>
<dbReference type="PANTHER" id="PTHR24406">
    <property type="entry name" value="TRANSCRIPTIONAL REPRESSOR CTCFL-RELATED"/>
    <property type="match status" value="1"/>
</dbReference>
<evidence type="ECO:0000256" key="2">
    <source>
        <dbReference type="ARBA" id="ARBA00022723"/>
    </source>
</evidence>
<gene>
    <name evidence="10" type="primary">GZF1</name>
    <name evidence="10" type="ORF">SLS58_004821</name>
</gene>
<keyword evidence="10" id="KW-0238">DNA-binding</keyword>
<sequence length="324" mass="36972">MNSGKDDGSRDYHFFSQVAQMSVNKEHVAHALRNNKQLQPHGRNGKEIDPATTEPNTGFSLTSASEQPATILSWEHKAKRSRFHEAANNRANKITRIPIKYDEDGNVLYPEPDCSFKASSVKLVNNHIHARFPRRFTGQDPHSCPLCGKLVKSLRPHLDAHYSDGIPCPHCDLTFTNKENQKAHVKDYHEKQERKAEDFTCEICGKVSGTRKAHTAHLHIHNNVMEQCPNCDKIMERQKLPCHICYHCTGTVQKMGQCHICGAKHHVSKMANHIAKAHKEADEILTFAKRANITGDDGFYTEEYMMHIWDNMHRTTSKFVEMEI</sequence>
<evidence type="ECO:0000313" key="10">
    <source>
        <dbReference type="EMBL" id="KAL1643462.1"/>
    </source>
</evidence>
<organism evidence="10 11">
    <name type="scientific">Diplodia intermedia</name>
    <dbReference type="NCBI Taxonomy" id="856260"/>
    <lineage>
        <taxon>Eukaryota</taxon>
        <taxon>Fungi</taxon>
        <taxon>Dikarya</taxon>
        <taxon>Ascomycota</taxon>
        <taxon>Pezizomycotina</taxon>
        <taxon>Dothideomycetes</taxon>
        <taxon>Dothideomycetes incertae sedis</taxon>
        <taxon>Botryosphaeriales</taxon>
        <taxon>Botryosphaeriaceae</taxon>
        <taxon>Diplodia</taxon>
    </lineage>
</organism>
<name>A0ABR3TSS2_9PEZI</name>
<reference evidence="10 11" key="1">
    <citation type="journal article" date="2023" name="Plant Dis.">
        <title>First Report of Diplodia intermedia Causing Canker and Dieback Diseases on Apple Trees in Canada.</title>
        <authorList>
            <person name="Ellouze W."/>
            <person name="Ilyukhin E."/>
            <person name="Sulman M."/>
            <person name="Ali S."/>
        </authorList>
    </citation>
    <scope>NUCLEOTIDE SEQUENCE [LARGE SCALE GENOMIC DNA]</scope>
    <source>
        <strain evidence="10 11">M45-28</strain>
    </source>
</reference>
<evidence type="ECO:0000256" key="5">
    <source>
        <dbReference type="ARBA" id="ARBA00022833"/>
    </source>
</evidence>
<feature type="domain" description="C2H2-type" evidence="9">
    <location>
        <begin position="166"/>
        <end position="194"/>
    </location>
</feature>
<keyword evidence="6" id="KW-0539">Nucleus</keyword>
<dbReference type="PROSITE" id="PS00028">
    <property type="entry name" value="ZINC_FINGER_C2H2_1"/>
    <property type="match status" value="1"/>
</dbReference>